<comment type="similarity">
    <text evidence="1">Belongs to the ABC transporter superfamily.</text>
</comment>
<evidence type="ECO:0000256" key="3">
    <source>
        <dbReference type="ARBA" id="ARBA00022458"/>
    </source>
</evidence>
<evidence type="ECO:0000313" key="8">
    <source>
        <dbReference type="Proteomes" id="UP001163726"/>
    </source>
</evidence>
<gene>
    <name evidence="7" type="ORF">OLW01_07160</name>
</gene>
<dbReference type="InterPro" id="IPR003439">
    <property type="entry name" value="ABC_transporter-like_ATP-bd"/>
</dbReference>
<name>A0ABY7AH85_9ALTE</name>
<dbReference type="RefSeq" id="WP_268073085.1">
    <property type="nucleotide sequence ID" value="NZ_CP109965.1"/>
</dbReference>
<dbReference type="Gene3D" id="3.40.50.300">
    <property type="entry name" value="P-loop containing nucleotide triphosphate hydrolases"/>
    <property type="match status" value="1"/>
</dbReference>
<proteinExistence type="inferred from homology"/>
<dbReference type="PROSITE" id="PS50893">
    <property type="entry name" value="ABC_TRANSPORTER_2"/>
    <property type="match status" value="1"/>
</dbReference>
<keyword evidence="8" id="KW-1185">Reference proteome</keyword>
<keyword evidence="2" id="KW-0813">Transport</keyword>
<dbReference type="SMART" id="SM00382">
    <property type="entry name" value="AAA"/>
    <property type="match status" value="1"/>
</dbReference>
<evidence type="ECO:0000256" key="1">
    <source>
        <dbReference type="ARBA" id="ARBA00005417"/>
    </source>
</evidence>
<feature type="domain" description="ABC transporter" evidence="6">
    <location>
        <begin position="2"/>
        <end position="252"/>
    </location>
</feature>
<evidence type="ECO:0000256" key="5">
    <source>
        <dbReference type="ARBA" id="ARBA00022840"/>
    </source>
</evidence>
<dbReference type="InterPro" id="IPR003593">
    <property type="entry name" value="AAA+_ATPase"/>
</dbReference>
<evidence type="ECO:0000313" key="7">
    <source>
        <dbReference type="EMBL" id="WAJ68973.1"/>
    </source>
</evidence>
<accession>A0ABY7AH85</accession>
<dbReference type="InterPro" id="IPR027417">
    <property type="entry name" value="P-loop_NTPase"/>
</dbReference>
<dbReference type="PANTHER" id="PTHR42711:SF5">
    <property type="entry name" value="ABC TRANSPORTER ATP-BINDING PROTEIN NATA"/>
    <property type="match status" value="1"/>
</dbReference>
<evidence type="ECO:0000256" key="4">
    <source>
        <dbReference type="ARBA" id="ARBA00022741"/>
    </source>
</evidence>
<protein>
    <submittedName>
        <fullName evidence="7">ABC transporter ATP-binding protein</fullName>
    </submittedName>
</protein>
<keyword evidence="4" id="KW-0547">Nucleotide-binding</keyword>
<sequence>MLNLNGISKRFLLNQADKVNQAGMPDPRIQGRYFQALEQISLDCKPGEVLGLLGQNGAGKTTLLRILSTALTPDQGDIQFNHQRIKQDIKLYRKQIGFLSGTTGLYERLSGYENLIYFARLYGLSKTEAANRIRQLASGLNLNDFLHRKLSEYSTGMKQRIAIARAVLHQPKLVILDEPTTGLDIIAKEVILDFITYLNKQGVSVIFSTHDMSEVSRLCHRVCLIHQGKNQFIGTIEQLKQQTQTVELHQAILSLMSSEIPKFKMEQISC</sequence>
<dbReference type="EMBL" id="CP109965">
    <property type="protein sequence ID" value="WAJ68973.1"/>
    <property type="molecule type" value="Genomic_DNA"/>
</dbReference>
<dbReference type="Proteomes" id="UP001163726">
    <property type="component" value="Chromosome"/>
</dbReference>
<dbReference type="SUPFAM" id="SSF52540">
    <property type="entry name" value="P-loop containing nucleoside triphosphate hydrolases"/>
    <property type="match status" value="1"/>
</dbReference>
<organism evidence="7 8">
    <name type="scientific">Catenovulum adriaticum</name>
    <dbReference type="NCBI Taxonomy" id="2984846"/>
    <lineage>
        <taxon>Bacteria</taxon>
        <taxon>Pseudomonadati</taxon>
        <taxon>Pseudomonadota</taxon>
        <taxon>Gammaproteobacteria</taxon>
        <taxon>Alteromonadales</taxon>
        <taxon>Alteromonadaceae</taxon>
        <taxon>Catenovulum</taxon>
    </lineage>
</organism>
<reference evidence="7" key="1">
    <citation type="submission" date="2022-10" db="EMBL/GenBank/DDBJ databases">
        <title>Catenovulum adriacola sp. nov. isolated in the Harbour of Susak.</title>
        <authorList>
            <person name="Schoch T."/>
            <person name="Reich S.J."/>
            <person name="Stoeferle S."/>
            <person name="Flaiz M."/>
            <person name="Kazda M."/>
            <person name="Riedel C.U."/>
            <person name="Duerre P."/>
        </authorList>
    </citation>
    <scope>NUCLEOTIDE SEQUENCE</scope>
    <source>
        <strain evidence="7">TS8</strain>
    </source>
</reference>
<dbReference type="GO" id="GO:0005524">
    <property type="term" value="F:ATP binding"/>
    <property type="evidence" value="ECO:0007669"/>
    <property type="project" value="UniProtKB-KW"/>
</dbReference>
<evidence type="ECO:0000256" key="2">
    <source>
        <dbReference type="ARBA" id="ARBA00022448"/>
    </source>
</evidence>
<keyword evidence="3" id="KW-0536">Nodulation</keyword>
<keyword evidence="5 7" id="KW-0067">ATP-binding</keyword>
<dbReference type="Pfam" id="PF00005">
    <property type="entry name" value="ABC_tran"/>
    <property type="match status" value="1"/>
</dbReference>
<dbReference type="InterPro" id="IPR050763">
    <property type="entry name" value="ABC_transporter_ATP-binding"/>
</dbReference>
<evidence type="ECO:0000259" key="6">
    <source>
        <dbReference type="PROSITE" id="PS50893"/>
    </source>
</evidence>
<dbReference type="PANTHER" id="PTHR42711">
    <property type="entry name" value="ABC TRANSPORTER ATP-BINDING PROTEIN"/>
    <property type="match status" value="1"/>
</dbReference>